<reference evidence="1 2" key="1">
    <citation type="submission" date="2019-02" db="EMBL/GenBank/DDBJ databases">
        <title>Genome sequencing of the rare red list fungi Dentipellis fragilis.</title>
        <authorList>
            <person name="Buettner E."/>
            <person name="Kellner H."/>
        </authorList>
    </citation>
    <scope>NUCLEOTIDE SEQUENCE [LARGE SCALE GENOMIC DNA]</scope>
    <source>
        <strain evidence="1 2">DSM 105465</strain>
    </source>
</reference>
<evidence type="ECO:0000313" key="1">
    <source>
        <dbReference type="EMBL" id="TFY56329.1"/>
    </source>
</evidence>
<evidence type="ECO:0000313" key="2">
    <source>
        <dbReference type="Proteomes" id="UP000298327"/>
    </source>
</evidence>
<dbReference type="AlphaFoldDB" id="A0A4Y9Y678"/>
<keyword evidence="2" id="KW-1185">Reference proteome</keyword>
<name>A0A4Y9Y678_9AGAM</name>
<gene>
    <name evidence="1" type="ORF">EVG20_g8968</name>
</gene>
<dbReference type="Proteomes" id="UP000298327">
    <property type="component" value="Unassembled WGS sequence"/>
</dbReference>
<accession>A0A4Y9Y678</accession>
<dbReference type="EMBL" id="SEOQ01000837">
    <property type="protein sequence ID" value="TFY56329.1"/>
    <property type="molecule type" value="Genomic_DNA"/>
</dbReference>
<proteinExistence type="predicted"/>
<protein>
    <submittedName>
        <fullName evidence="1">Uncharacterized protein</fullName>
    </submittedName>
</protein>
<sequence length="138" mass="15125">MYISRNPFTFGRLCSFRSSAEELSRALPQISLRVIRRDRTLPRFDLTAWCHEHQPELAFALPQASVASPHAPFLRLSLISPRLPELPELETDSAHAGVSGDAAARLSRPAAPVDPLISILAPPSCPADKALDLKSFES</sequence>
<comment type="caution">
    <text evidence="1">The sequence shown here is derived from an EMBL/GenBank/DDBJ whole genome shotgun (WGS) entry which is preliminary data.</text>
</comment>
<organism evidence="1 2">
    <name type="scientific">Dentipellis fragilis</name>
    <dbReference type="NCBI Taxonomy" id="205917"/>
    <lineage>
        <taxon>Eukaryota</taxon>
        <taxon>Fungi</taxon>
        <taxon>Dikarya</taxon>
        <taxon>Basidiomycota</taxon>
        <taxon>Agaricomycotina</taxon>
        <taxon>Agaricomycetes</taxon>
        <taxon>Russulales</taxon>
        <taxon>Hericiaceae</taxon>
        <taxon>Dentipellis</taxon>
    </lineage>
</organism>